<dbReference type="InParanoid" id="Q5JIN5"/>
<evidence type="ECO:0000313" key="1">
    <source>
        <dbReference type="EMBL" id="BAD85771.1"/>
    </source>
</evidence>
<sequence>MKKPIRLSLVLLLVSLISAAGASAWVSKPTVLSSECQRMYDHDTDTPQWGQDEWVWAGVSGWLIICNGRITVDTPTVKHVAYWSSVTVDRSRVQEYTGAKISFTRIPYERHNGETGGALALIPHFYKR</sequence>
<dbReference type="AlphaFoldDB" id="Q5JIN5"/>
<gene>
    <name evidence="1" type="ordered locus">TK1582</name>
</gene>
<protein>
    <submittedName>
        <fullName evidence="1">Hypothetical membrane protein</fullName>
    </submittedName>
</protein>
<keyword evidence="2" id="KW-1185">Reference proteome</keyword>
<name>Q5JIN5_THEKO</name>
<proteinExistence type="predicted"/>
<reference evidence="1 2" key="1">
    <citation type="journal article" date="2005" name="Genome Res.">
        <title>Complete genome sequence of the hyperthermophilic archaeon Thermococcus kodakaraensis KOD1 and comparison with Pyrococcus genomes.</title>
        <authorList>
            <person name="Fukui T."/>
            <person name="Atomi H."/>
            <person name="Kanai T."/>
            <person name="Matsumi R."/>
            <person name="Fujiwara S."/>
            <person name="Imanaka T."/>
        </authorList>
    </citation>
    <scope>NUCLEOTIDE SEQUENCE [LARGE SCALE GENOMIC DNA]</scope>
    <source>
        <strain evidence="2">ATCC BAA-918 / JCM 12380 / KOD1</strain>
    </source>
</reference>
<dbReference type="EMBL" id="AP006878">
    <property type="protein sequence ID" value="BAD85771.1"/>
    <property type="molecule type" value="Genomic_DNA"/>
</dbReference>
<evidence type="ECO:0000313" key="2">
    <source>
        <dbReference type="Proteomes" id="UP000000536"/>
    </source>
</evidence>
<accession>Q5JIN5</accession>
<dbReference type="KEGG" id="tko:TK1582"/>
<organism evidence="1 2">
    <name type="scientific">Thermococcus kodakarensis (strain ATCC BAA-918 / JCM 12380 / KOD1)</name>
    <name type="common">Pyrococcus kodakaraensis (strain KOD1)</name>
    <dbReference type="NCBI Taxonomy" id="69014"/>
    <lineage>
        <taxon>Archaea</taxon>
        <taxon>Methanobacteriati</taxon>
        <taxon>Methanobacteriota</taxon>
        <taxon>Thermococci</taxon>
        <taxon>Thermococcales</taxon>
        <taxon>Thermococcaceae</taxon>
        <taxon>Thermococcus</taxon>
    </lineage>
</organism>
<dbReference type="STRING" id="69014.TK1582"/>
<dbReference type="Proteomes" id="UP000000536">
    <property type="component" value="Chromosome"/>
</dbReference>
<dbReference type="EnsemblBacteria" id="BAD85771">
    <property type="protein sequence ID" value="BAD85771"/>
    <property type="gene ID" value="TK1582"/>
</dbReference>
<dbReference type="HOGENOM" id="CLU_163112_0_0_2"/>